<dbReference type="Proteomes" id="UP000660729">
    <property type="component" value="Unassembled WGS sequence"/>
</dbReference>
<sequence>MPVEVPWSDSVRRYKRGTEDVARWLIRAGRACGLSIESSTSHNKKQLVSTEQFLRLAQAVARQEDMRIGVDRHLIATLKDVIELRKSVNEFCQGSIGKTDVHASSDATHAHFIGVLQEVLDALTSLQQTSESWTLPAATSRQSTTGAPHVASCADAAEHGRLEEDENSDRDEREALAPLRQQVIRHSRGRKNGKQKSRPKRKNLAAVDEFHLEVSTQELYSMLIYFFTDLDEVRIFLLRLWNDYADGKTTLVAAAVATDLATDAIRRQEREFLDTEVYLRGRLCTLGDAFANIHATQSPSEFRRIWRYEDENRNLDHWYLGELLFDYIYRAGQEEVAKGNETRARFQSGMYIFADWLGLPSFAWLDMFQARLRTELSPKAPAFVQPRAFAEPEHGPEALQLMERFAFNDKMIFYPLTFYGMAAQDHISRKPQPPRDAWTREMFGLVDVIRIDSARKAPERSTIQQHLAPSLVWATTVIFDIRWRIGPPQCTMAFKELQDYATAAKPTINRFIEWAAVNSIDADYTVRSLRDLLSIIERYIEQDLASTHVKLNPTAIEKDKAQLLFRRNPAYCGIILYWMKTLLYRLGIELANDTGILLHSVHIYNMAANVYDKRFTWPDLEYVITLHGEEHLFVGGRPDNVKQCNARFRLAMGQSATESSRDRHWRLLAASTTRSRELRESKLVAVGLVPRYHLKPLRLSPGDFDQSCDAASLLLHVARRQETHVGDRQVKDASHLTSLLETLRQTLDREWKDLNFDYLNLTMLCWDMLALLNTQLSVATFQRQGYADLYRERHAISELGPYIMTLAPLAFDRPNSLPQLLGANALNSLTAVEDFARQRGSEVSDAMTDALGRQRQLMHTQETPQEPEAVPRDTAPDNSRPKPKRANNKKKNQNRKTRQKELKGQNDDVSISIEGLQDTIPSANVHSQDGR</sequence>
<dbReference type="AlphaFoldDB" id="A0A8H6RGK5"/>
<dbReference type="Pfam" id="PF20253">
    <property type="entry name" value="DUF6604"/>
    <property type="match status" value="1"/>
</dbReference>
<accession>A0A8H6RGK5</accession>
<feature type="compositionally biased region" description="Basic residues" evidence="1">
    <location>
        <begin position="183"/>
        <end position="202"/>
    </location>
</feature>
<feature type="region of interest" description="Disordered" evidence="1">
    <location>
        <begin position="858"/>
        <end position="931"/>
    </location>
</feature>
<dbReference type="OrthoDB" id="3650634at2759"/>
<feature type="region of interest" description="Disordered" evidence="1">
    <location>
        <begin position="178"/>
        <end position="202"/>
    </location>
</feature>
<keyword evidence="4" id="KW-1185">Reference proteome</keyword>
<evidence type="ECO:0000259" key="2">
    <source>
        <dbReference type="Pfam" id="PF20253"/>
    </source>
</evidence>
<dbReference type="PANTHER" id="PTHR38795:SF1">
    <property type="entry name" value="DUF6604 DOMAIN-CONTAINING PROTEIN"/>
    <property type="match status" value="1"/>
</dbReference>
<dbReference type="PANTHER" id="PTHR38795">
    <property type="entry name" value="DUF6604 DOMAIN-CONTAINING PROTEIN"/>
    <property type="match status" value="1"/>
</dbReference>
<evidence type="ECO:0000313" key="4">
    <source>
        <dbReference type="Proteomes" id="UP000660729"/>
    </source>
</evidence>
<organism evidence="3 4">
    <name type="scientific">Pseudocercospora fuligena</name>
    <dbReference type="NCBI Taxonomy" id="685502"/>
    <lineage>
        <taxon>Eukaryota</taxon>
        <taxon>Fungi</taxon>
        <taxon>Dikarya</taxon>
        <taxon>Ascomycota</taxon>
        <taxon>Pezizomycotina</taxon>
        <taxon>Dothideomycetes</taxon>
        <taxon>Dothideomycetidae</taxon>
        <taxon>Mycosphaerellales</taxon>
        <taxon>Mycosphaerellaceae</taxon>
        <taxon>Pseudocercospora</taxon>
    </lineage>
</organism>
<gene>
    <name evidence="3" type="ORF">HII31_06962</name>
</gene>
<comment type="caution">
    <text evidence="3">The sequence shown here is derived from an EMBL/GenBank/DDBJ whole genome shotgun (WGS) entry which is preliminary data.</text>
</comment>
<feature type="domain" description="DUF6604" evidence="2">
    <location>
        <begin position="12"/>
        <end position="273"/>
    </location>
</feature>
<proteinExistence type="predicted"/>
<reference evidence="3" key="1">
    <citation type="submission" date="2020-04" db="EMBL/GenBank/DDBJ databases">
        <title>Draft genome resource of the tomato pathogen Pseudocercospora fuligena.</title>
        <authorList>
            <person name="Zaccaron A."/>
        </authorList>
    </citation>
    <scope>NUCLEOTIDE SEQUENCE</scope>
    <source>
        <strain evidence="3">PF001</strain>
    </source>
</reference>
<evidence type="ECO:0000256" key="1">
    <source>
        <dbReference type="SAM" id="MobiDB-lite"/>
    </source>
</evidence>
<protein>
    <recommendedName>
        <fullName evidence="2">DUF6604 domain-containing protein</fullName>
    </recommendedName>
</protein>
<feature type="compositionally biased region" description="Polar residues" evidence="1">
    <location>
        <begin position="919"/>
        <end position="931"/>
    </location>
</feature>
<feature type="compositionally biased region" description="Basic residues" evidence="1">
    <location>
        <begin position="881"/>
        <end position="898"/>
    </location>
</feature>
<dbReference type="InterPro" id="IPR046539">
    <property type="entry name" value="DUF6604"/>
</dbReference>
<evidence type="ECO:0000313" key="3">
    <source>
        <dbReference type="EMBL" id="KAF7191460.1"/>
    </source>
</evidence>
<name>A0A8H6RGK5_9PEZI</name>
<dbReference type="EMBL" id="JABCIY010000157">
    <property type="protein sequence ID" value="KAF7191460.1"/>
    <property type="molecule type" value="Genomic_DNA"/>
</dbReference>